<dbReference type="Gene3D" id="3.30.930.10">
    <property type="entry name" value="Bira Bifunctional Protein, Domain 2"/>
    <property type="match status" value="1"/>
</dbReference>
<name>A0A087CW58_BIFRU</name>
<dbReference type="RefSeq" id="WP_026647085.1">
    <property type="nucleotide sequence ID" value="NZ_JACJUA010000001.1"/>
</dbReference>
<dbReference type="GO" id="GO:0005737">
    <property type="term" value="C:cytoplasm"/>
    <property type="evidence" value="ECO:0007669"/>
    <property type="project" value="TreeGrafter"/>
</dbReference>
<proteinExistence type="predicted"/>
<protein>
    <submittedName>
        <fullName evidence="4">Biotin-(Acetyl-CoA carboxylase) ligase</fullName>
    </submittedName>
</protein>
<dbReference type="PANTHER" id="PTHR12835">
    <property type="entry name" value="BIOTIN PROTEIN LIGASE"/>
    <property type="match status" value="1"/>
</dbReference>
<dbReference type="GO" id="GO:0004077">
    <property type="term" value="F:biotin--[biotin carboxyl-carrier protein] ligase activity"/>
    <property type="evidence" value="ECO:0007669"/>
    <property type="project" value="InterPro"/>
</dbReference>
<accession>A0A087CW58</accession>
<evidence type="ECO:0000313" key="5">
    <source>
        <dbReference type="Proteomes" id="UP000029078"/>
    </source>
</evidence>
<sequence>MMIKDSALTMPRTCVAADMVVALDSVDSTNTYAAEQLREGHLFGSEKYISADGFSMCDWTGREIVAICADEQTAGRGRLDHQWVSVKGESFIVSLVATVPASIVRDTSVNGWLQMIAGLAVRDAVAGVVIDFDGTLDGKIELKWPNDIFVGGKKLGGVLAEMVPLAGTSAAEEPDMDGGSAGSAGSEEGASKERVGIVFGIGLNLDVPESRLPSAQATSMQLVATGMPDTSILRDAIAARLVEGLRKRLTAFEEDPHGEAESALKEMTAACWTIGKPCEAHFVDGGSLHGTALWINRDASITIKDENGDMHVVHTADVGVLAK</sequence>
<reference evidence="4 5" key="1">
    <citation type="submission" date="2014-03" db="EMBL/GenBank/DDBJ databases">
        <title>Genomics of Bifidobacteria.</title>
        <authorList>
            <person name="Ventura M."/>
            <person name="Milani C."/>
            <person name="Lugli G.A."/>
        </authorList>
    </citation>
    <scope>NUCLEOTIDE SEQUENCE [LARGE SCALE GENOMIC DNA]</scope>
    <source>
        <strain evidence="4 5">LMG 21811</strain>
    </source>
</reference>
<feature type="region of interest" description="Disordered" evidence="2">
    <location>
        <begin position="169"/>
        <end position="189"/>
    </location>
</feature>
<dbReference type="InterPro" id="IPR004143">
    <property type="entry name" value="BPL_LPL_catalytic"/>
</dbReference>
<dbReference type="Proteomes" id="UP000029078">
    <property type="component" value="Unassembled WGS sequence"/>
</dbReference>
<dbReference type="eggNOG" id="COG0340">
    <property type="taxonomic scope" value="Bacteria"/>
</dbReference>
<feature type="domain" description="BPL/LPL catalytic" evidence="3">
    <location>
        <begin position="68"/>
        <end position="164"/>
    </location>
</feature>
<dbReference type="EMBL" id="JGZL01000012">
    <property type="protein sequence ID" value="KFI87508.1"/>
    <property type="molecule type" value="Genomic_DNA"/>
</dbReference>
<dbReference type="STRING" id="78346.BRUM_0649"/>
<organism evidence="4 5">
    <name type="scientific">Bifidobacterium ruminantium</name>
    <dbReference type="NCBI Taxonomy" id="78346"/>
    <lineage>
        <taxon>Bacteria</taxon>
        <taxon>Bacillati</taxon>
        <taxon>Actinomycetota</taxon>
        <taxon>Actinomycetes</taxon>
        <taxon>Bifidobacteriales</taxon>
        <taxon>Bifidobacteriaceae</taxon>
        <taxon>Bifidobacterium</taxon>
    </lineage>
</organism>
<comment type="caution">
    <text evidence="4">The sequence shown here is derived from an EMBL/GenBank/DDBJ whole genome shotgun (WGS) entry which is preliminary data.</text>
</comment>
<dbReference type="CDD" id="cd16442">
    <property type="entry name" value="BPL"/>
    <property type="match status" value="1"/>
</dbReference>
<dbReference type="AlphaFoldDB" id="A0A087CW58"/>
<keyword evidence="1 4" id="KW-0436">Ligase</keyword>
<evidence type="ECO:0000259" key="3">
    <source>
        <dbReference type="Pfam" id="PF03099"/>
    </source>
</evidence>
<dbReference type="InterPro" id="IPR045864">
    <property type="entry name" value="aa-tRNA-synth_II/BPL/LPL"/>
</dbReference>
<keyword evidence="5" id="KW-1185">Reference proteome</keyword>
<dbReference type="Pfam" id="PF03099">
    <property type="entry name" value="BPL_LplA_LipB"/>
    <property type="match status" value="1"/>
</dbReference>
<dbReference type="PANTHER" id="PTHR12835:SF5">
    <property type="entry name" value="BIOTIN--PROTEIN LIGASE"/>
    <property type="match status" value="1"/>
</dbReference>
<evidence type="ECO:0000313" key="4">
    <source>
        <dbReference type="EMBL" id="KFI87508.1"/>
    </source>
</evidence>
<dbReference type="InterPro" id="IPR004408">
    <property type="entry name" value="Biotin_CoA_COase_ligase"/>
</dbReference>
<evidence type="ECO:0000256" key="1">
    <source>
        <dbReference type="ARBA" id="ARBA00022598"/>
    </source>
</evidence>
<gene>
    <name evidence="4" type="ORF">BRUM_0649</name>
</gene>
<evidence type="ECO:0000256" key="2">
    <source>
        <dbReference type="SAM" id="MobiDB-lite"/>
    </source>
</evidence>
<dbReference type="SUPFAM" id="SSF55681">
    <property type="entry name" value="Class II aaRS and biotin synthetases"/>
    <property type="match status" value="1"/>
</dbReference>